<feature type="transmembrane region" description="Helical" evidence="2">
    <location>
        <begin position="244"/>
        <end position="261"/>
    </location>
</feature>
<evidence type="ECO:0000313" key="3">
    <source>
        <dbReference type="EMBL" id="GLB45053.1"/>
    </source>
</evidence>
<accession>A0A9P3UTY5</accession>
<feature type="region of interest" description="Disordered" evidence="1">
    <location>
        <begin position="347"/>
        <end position="380"/>
    </location>
</feature>
<keyword evidence="2" id="KW-0472">Membrane</keyword>
<feature type="transmembrane region" description="Helical" evidence="2">
    <location>
        <begin position="204"/>
        <end position="224"/>
    </location>
</feature>
<dbReference type="OrthoDB" id="2562239at2759"/>
<evidence type="ECO:0008006" key="5">
    <source>
        <dbReference type="Google" id="ProtNLM"/>
    </source>
</evidence>
<feature type="transmembrane region" description="Helical" evidence="2">
    <location>
        <begin position="16"/>
        <end position="35"/>
    </location>
</feature>
<dbReference type="AlphaFoldDB" id="A0A9P3UTY5"/>
<name>A0A9P3UTY5_LYOSH</name>
<dbReference type="EMBL" id="BRPK01000019">
    <property type="protein sequence ID" value="GLB45053.1"/>
    <property type="molecule type" value="Genomic_DNA"/>
</dbReference>
<evidence type="ECO:0000256" key="2">
    <source>
        <dbReference type="SAM" id="Phobius"/>
    </source>
</evidence>
<reference evidence="3" key="1">
    <citation type="submission" date="2022-07" db="EMBL/GenBank/DDBJ databases">
        <title>The genome of Lyophyllum shimeji provides insight into the initial evolution of ectomycorrhizal fungal genome.</title>
        <authorList>
            <person name="Kobayashi Y."/>
            <person name="Shibata T."/>
            <person name="Hirakawa H."/>
            <person name="Shigenobu S."/>
            <person name="Nishiyama T."/>
            <person name="Yamada A."/>
            <person name="Hasebe M."/>
            <person name="Kawaguchi M."/>
        </authorList>
    </citation>
    <scope>NUCLEOTIDE SEQUENCE</scope>
    <source>
        <strain evidence="3">AT787</strain>
    </source>
</reference>
<protein>
    <recommendedName>
        <fullName evidence="5">Transmembrane protein</fullName>
    </recommendedName>
</protein>
<feature type="transmembrane region" description="Helical" evidence="2">
    <location>
        <begin position="273"/>
        <end position="292"/>
    </location>
</feature>
<keyword evidence="4" id="KW-1185">Reference proteome</keyword>
<keyword evidence="2" id="KW-0812">Transmembrane</keyword>
<sequence length="380" mass="42118">MALPSLIGGLTNKKDFAPSIFCVILSGILICLRIYGMTRRVSRTWVLHGTSSFLVERAITFGLRAAVAKGPASDQSDGLIDYMQTTLALGFLAIVTDLMSLLRCLLVNDTYPSTPADTNPSPAPDICLPPLMSDSKPASEHWVNAWKQREDSVPSPPPISEKVHERKGSPTSSVFDSAATSSWTLVELEDQPRRRFWFRRIHDVASFLGLVALVTGSVGTAMLIAQRRNEQKTRINQAFRTTSTSIALFLTLFVAGMTLWAGRNLRRVNQNAVCWLAALSLLLAIPGSYRLAVMYKTTTAYDSQEPGAFNSSNAKAAFYTLHVLPEFVVAGALCLINVKQMFGTGLHGDPRWRDETPEEKEKREKKEHEEENEKLRKGRC</sequence>
<proteinExistence type="predicted"/>
<feature type="region of interest" description="Disordered" evidence="1">
    <location>
        <begin position="148"/>
        <end position="175"/>
    </location>
</feature>
<comment type="caution">
    <text evidence="3">The sequence shown here is derived from an EMBL/GenBank/DDBJ whole genome shotgun (WGS) entry which is preliminary data.</text>
</comment>
<evidence type="ECO:0000313" key="4">
    <source>
        <dbReference type="Proteomes" id="UP001063166"/>
    </source>
</evidence>
<evidence type="ECO:0000256" key="1">
    <source>
        <dbReference type="SAM" id="MobiDB-lite"/>
    </source>
</evidence>
<feature type="transmembrane region" description="Helical" evidence="2">
    <location>
        <begin position="316"/>
        <end position="338"/>
    </location>
</feature>
<keyword evidence="2" id="KW-1133">Transmembrane helix</keyword>
<gene>
    <name evidence="3" type="ORF">LshimejAT787_1901310</name>
</gene>
<feature type="compositionally biased region" description="Basic and acidic residues" evidence="1">
    <location>
        <begin position="348"/>
        <end position="380"/>
    </location>
</feature>
<dbReference type="Proteomes" id="UP001063166">
    <property type="component" value="Unassembled WGS sequence"/>
</dbReference>
<organism evidence="3 4">
    <name type="scientific">Lyophyllum shimeji</name>
    <name type="common">Hon-shimeji</name>
    <name type="synonym">Tricholoma shimeji</name>
    <dbReference type="NCBI Taxonomy" id="47721"/>
    <lineage>
        <taxon>Eukaryota</taxon>
        <taxon>Fungi</taxon>
        <taxon>Dikarya</taxon>
        <taxon>Basidiomycota</taxon>
        <taxon>Agaricomycotina</taxon>
        <taxon>Agaricomycetes</taxon>
        <taxon>Agaricomycetidae</taxon>
        <taxon>Agaricales</taxon>
        <taxon>Tricholomatineae</taxon>
        <taxon>Lyophyllaceae</taxon>
        <taxon>Lyophyllum</taxon>
    </lineage>
</organism>